<keyword evidence="2" id="KW-1133">Transmembrane helix</keyword>
<protein>
    <submittedName>
        <fullName evidence="3">Uncharacterized protein</fullName>
    </submittedName>
</protein>
<dbReference type="InterPro" id="IPR021730">
    <property type="entry name" value="YdbH"/>
</dbReference>
<feature type="compositionally biased region" description="Polar residues" evidence="1">
    <location>
        <begin position="605"/>
        <end position="615"/>
    </location>
</feature>
<feature type="region of interest" description="Disordered" evidence="1">
    <location>
        <begin position="605"/>
        <end position="633"/>
    </location>
</feature>
<organism evidence="3 4">
    <name type="scientific">Shewanella denitrificans (strain OS217 / ATCC BAA-1090 / DSM 15013)</name>
    <dbReference type="NCBI Taxonomy" id="318161"/>
    <lineage>
        <taxon>Bacteria</taxon>
        <taxon>Pseudomonadati</taxon>
        <taxon>Pseudomonadota</taxon>
        <taxon>Gammaproteobacteria</taxon>
        <taxon>Alteromonadales</taxon>
        <taxon>Shewanellaceae</taxon>
        <taxon>Shewanella</taxon>
    </lineage>
</organism>
<dbReference type="HOGENOM" id="CLU_289652_0_0_6"/>
<evidence type="ECO:0000313" key="3">
    <source>
        <dbReference type="EMBL" id="ABE55392.1"/>
    </source>
</evidence>
<dbReference type="Proteomes" id="UP000001982">
    <property type="component" value="Chromosome"/>
</dbReference>
<dbReference type="KEGG" id="sdn:Sden_2110"/>
<accession>Q12MD4</accession>
<keyword evidence="4" id="KW-1185">Reference proteome</keyword>
<evidence type="ECO:0000256" key="2">
    <source>
        <dbReference type="SAM" id="Phobius"/>
    </source>
</evidence>
<dbReference type="EMBL" id="CP000302">
    <property type="protein sequence ID" value="ABE55392.1"/>
    <property type="molecule type" value="Genomic_DNA"/>
</dbReference>
<sequence>MHQVSPAEPCATAPYRDKPKSALLRRPRFIILLALMLLLAMGILVLFHNANSVSQFLIRQFAATYEVNIVELEDNHSTLDSVNLARLKLNYQGSELTITDLKLTFFDGLAMLKRRQLLSSDLKRISLSSMTLNPSRSLIEQMLMRSEQTQHGLTFNLGTLDAALIHADKTSLDTENVDKISLEPLNLDNLTVWLQTLQQKLPTQLPELQLGQITIELPSFSTLISNISPNLSQPIAATVPAATISLPKLVLNPRGELSTELLFNQLPIIAFDAKLDPNQLLAPWQLDTELSLTSAHQGLVQLASYLDASRSALALEPSQIHSQINRIINALNQISAKGIKVSGLWQSHSEFSAQDLTLHSQHSLSEAEILLTPALAEQESVYIKLQQPVKLKVSLDKQNMSANLQPLGLSLTLTPAQRQLIAASFSEANLTSKLEPWLSKLSLRNDTVQQIDAISHIEFALERTELTMPSSALKSVISQALDNEPLDTEDKQTTAQVIKLTSPNAMLRLKLVPLKRSAEAKEPADEMKTQAPHQQQLTLSNLTTEYEPLTKRIQQEFDVNWHFSQQSPLHLTHSALSQLPFANFSIEKANITLDGHAEFDYLQSTNSTEVSKPSQSSNAADVNVNDAKNRDETELTTKASLKFTLAPSSQLSLSGMSAALGDTQLSMNKLHLQGASQTQVNLNASRPISSQKANVSPDAAQSKSLPWHPLELTQAQVTLADMNMQISKLLIKQFAASEGVSTDAKPLNGKHQQLEAKAENLNLRLNDISKLDLGASLGTLFQNEITAQLQWDIAQLDVRKHTANKRTKAGAALLVLDSLSLKQRVKLNKGVLSSQDDWLFETQALSSQHWLNAPWLTASWLTAPRLSASKQHVQALGKPSTINPAASMATSLAGQWQFEFDITQALAVAAKTQTLPKNTFLQGQGSFNGSYLLRNVQDSAGKHQFFEFRFEPEFDNLSGDYLDYNFSGARLSAKCQLDWQRAYQTQQVKSLLSCPDTQVSAAEANLGLRLDRLKLQTDIQLTQDDSKPATNWLQLVTGLSHTEVNLTASGDILDGHFLIPEFTLRIQDTSKGHILLQGLSLEAFLAAQPQVGVQASGIFDGVLPATFTDGKLQVSGGLLAARAPGGRIQVSGNPAIDELTQMQPHLALVFTALEDLNYHQLSSSFDMAPNTDAKLNLQIKGNSVGIERPIHLNYSHEENLLQLYRSLRLTNQLQDNIEQSMK</sequence>
<dbReference type="OrthoDB" id="5596796at2"/>
<evidence type="ECO:0000313" key="4">
    <source>
        <dbReference type="Proteomes" id="UP000001982"/>
    </source>
</evidence>
<gene>
    <name evidence="3" type="ordered locus">Sden_2110</name>
</gene>
<dbReference type="RefSeq" id="WP_011496547.1">
    <property type="nucleotide sequence ID" value="NC_007954.1"/>
</dbReference>
<dbReference type="Pfam" id="PF11739">
    <property type="entry name" value="YdbH-like"/>
    <property type="match status" value="1"/>
</dbReference>
<dbReference type="AlphaFoldDB" id="Q12MD4"/>
<feature type="transmembrane region" description="Helical" evidence="2">
    <location>
        <begin position="29"/>
        <end position="47"/>
    </location>
</feature>
<reference evidence="3 4" key="1">
    <citation type="submission" date="2006-03" db="EMBL/GenBank/DDBJ databases">
        <title>Complete sequence of Shewanella denitrificans OS217.</title>
        <authorList>
            <consortium name="US DOE Joint Genome Institute"/>
            <person name="Copeland A."/>
            <person name="Lucas S."/>
            <person name="Lapidus A."/>
            <person name="Barry K."/>
            <person name="Detter J.C."/>
            <person name="Glavina del Rio T."/>
            <person name="Hammon N."/>
            <person name="Israni S."/>
            <person name="Dalin E."/>
            <person name="Tice H."/>
            <person name="Pitluck S."/>
            <person name="Brettin T."/>
            <person name="Bruce D."/>
            <person name="Han C."/>
            <person name="Tapia R."/>
            <person name="Gilna P."/>
            <person name="Kiss H."/>
            <person name="Schmutz J."/>
            <person name="Larimer F."/>
            <person name="Land M."/>
            <person name="Hauser L."/>
            <person name="Kyrpides N."/>
            <person name="Lykidis A."/>
            <person name="Richardson P."/>
        </authorList>
    </citation>
    <scope>NUCLEOTIDE SEQUENCE [LARGE SCALE GENOMIC DNA]</scope>
    <source>
        <strain evidence="4">OS217 / ATCC BAA-1090 / DSM 15013</strain>
    </source>
</reference>
<keyword evidence="2" id="KW-0472">Membrane</keyword>
<name>Q12MD4_SHEDO</name>
<proteinExistence type="predicted"/>
<dbReference type="STRING" id="318161.Sden_2110"/>
<keyword evidence="2" id="KW-0812">Transmembrane</keyword>
<evidence type="ECO:0000256" key="1">
    <source>
        <dbReference type="SAM" id="MobiDB-lite"/>
    </source>
</evidence>
<dbReference type="eggNOG" id="COG2982">
    <property type="taxonomic scope" value="Bacteria"/>
</dbReference>
<feature type="compositionally biased region" description="Low complexity" evidence="1">
    <location>
        <begin position="616"/>
        <end position="626"/>
    </location>
</feature>